<sequence>MDKELCRTCIHSMYLGWGNMGAMLGCNHIGDTGISQMLLNEGLQPGERCRGYAPGKPRTRGMALKVKTSARAEKERKARRAENEKV</sequence>
<evidence type="ECO:0000313" key="2">
    <source>
        <dbReference type="EMBL" id="DAF97136.1"/>
    </source>
</evidence>
<protein>
    <submittedName>
        <fullName evidence="2">Uncharacterized protein</fullName>
    </submittedName>
</protein>
<evidence type="ECO:0000256" key="1">
    <source>
        <dbReference type="SAM" id="MobiDB-lite"/>
    </source>
</evidence>
<name>A0A8S5URK8_9CAUD</name>
<proteinExistence type="predicted"/>
<dbReference type="EMBL" id="BK016126">
    <property type="protein sequence ID" value="DAF97136.1"/>
    <property type="molecule type" value="Genomic_DNA"/>
</dbReference>
<feature type="region of interest" description="Disordered" evidence="1">
    <location>
        <begin position="67"/>
        <end position="86"/>
    </location>
</feature>
<reference evidence="2" key="1">
    <citation type="journal article" date="2021" name="Proc. Natl. Acad. Sci. U.S.A.">
        <title>A Catalog of Tens of Thousands of Viruses from Human Metagenomes Reveals Hidden Associations with Chronic Diseases.</title>
        <authorList>
            <person name="Tisza M.J."/>
            <person name="Buck C.B."/>
        </authorList>
    </citation>
    <scope>NUCLEOTIDE SEQUENCE</scope>
    <source>
        <strain evidence="2">Cthae16</strain>
    </source>
</reference>
<organism evidence="2">
    <name type="scientific">Siphoviridae sp. cthae16</name>
    <dbReference type="NCBI Taxonomy" id="2825617"/>
    <lineage>
        <taxon>Viruses</taxon>
        <taxon>Duplodnaviria</taxon>
        <taxon>Heunggongvirae</taxon>
        <taxon>Uroviricota</taxon>
        <taxon>Caudoviricetes</taxon>
    </lineage>
</organism>
<feature type="compositionally biased region" description="Basic and acidic residues" evidence="1">
    <location>
        <begin position="70"/>
        <end position="86"/>
    </location>
</feature>
<accession>A0A8S5URK8</accession>
<dbReference type="PROSITE" id="PS51257">
    <property type="entry name" value="PROKAR_LIPOPROTEIN"/>
    <property type="match status" value="1"/>
</dbReference>